<feature type="domain" description="Membrane anchor Opy2 N-terminal" evidence="3">
    <location>
        <begin position="15"/>
        <end position="49"/>
    </location>
</feature>
<feature type="transmembrane region" description="Helical" evidence="2">
    <location>
        <begin position="70"/>
        <end position="89"/>
    </location>
</feature>
<name>A0A0D2GRD2_9EURO</name>
<feature type="region of interest" description="Disordered" evidence="1">
    <location>
        <begin position="246"/>
        <end position="279"/>
    </location>
</feature>
<dbReference type="AlphaFoldDB" id="A0A0D2GRD2"/>
<feature type="region of interest" description="Disordered" evidence="1">
    <location>
        <begin position="101"/>
        <end position="126"/>
    </location>
</feature>
<feature type="compositionally biased region" description="Basic and acidic residues" evidence="1">
    <location>
        <begin position="101"/>
        <end position="120"/>
    </location>
</feature>
<feature type="compositionally biased region" description="Polar residues" evidence="1">
    <location>
        <begin position="365"/>
        <end position="377"/>
    </location>
</feature>
<evidence type="ECO:0000313" key="5">
    <source>
        <dbReference type="Proteomes" id="UP000053617"/>
    </source>
</evidence>
<keyword evidence="2" id="KW-1133">Transmembrane helix</keyword>
<organism evidence="4 5">
    <name type="scientific">Rhinocladiella mackenziei CBS 650.93</name>
    <dbReference type="NCBI Taxonomy" id="1442369"/>
    <lineage>
        <taxon>Eukaryota</taxon>
        <taxon>Fungi</taxon>
        <taxon>Dikarya</taxon>
        <taxon>Ascomycota</taxon>
        <taxon>Pezizomycotina</taxon>
        <taxon>Eurotiomycetes</taxon>
        <taxon>Chaetothyriomycetidae</taxon>
        <taxon>Chaetothyriales</taxon>
        <taxon>Herpotrichiellaceae</taxon>
        <taxon>Rhinocladiella</taxon>
    </lineage>
</organism>
<dbReference type="Proteomes" id="UP000053617">
    <property type="component" value="Unassembled WGS sequence"/>
</dbReference>
<feature type="region of interest" description="Disordered" evidence="1">
    <location>
        <begin position="305"/>
        <end position="377"/>
    </location>
</feature>
<keyword evidence="5" id="KW-1185">Reference proteome</keyword>
<sequence>MAPPEFFDHQLFRRCVQCPPDPPSCPACGPDETCSLNAQSCDSCASTTCVKIGSLPGQAAPKKSTPIGPIVGGVVGGVVVLIVAIYLFYRFRIRKKRRVETWDPPEKRDQSTLRRSDRRSARSAHSIASTVLTRASNVIQIAYIPGVTVRSPPESPGLLVPPVPSIPGSAASNSANSTPELEQHFFMPKDLRDSTWSDASSVDPRISIAPSLARESVATTIYRSDATVPQIPAQHALRAQANIVSVKSGSNTPGSSSTPSSRTPQIPQVPKLGGSNSSIVARNVTARPIEVKKVSSGTKIPTLANLAKEGAQKSTPQATSEKSTPIFDDEKEVVASSTTPTTTTTRSTVMEGPLVSPLTIPNPPFTANHSARSSSVSAILPPDTLKVSSGPTHRHTNSNALNVMIEDAINRARDPQHMGVTSTTSRPELVKQDSGPFSDANEIKENKS</sequence>
<dbReference type="EMBL" id="KN847482">
    <property type="protein sequence ID" value="KIX00878.1"/>
    <property type="molecule type" value="Genomic_DNA"/>
</dbReference>
<dbReference type="HOGENOM" id="CLU_030352_2_1_1"/>
<dbReference type="Pfam" id="PF09463">
    <property type="entry name" value="Opy2"/>
    <property type="match status" value="1"/>
</dbReference>
<reference evidence="4 5" key="1">
    <citation type="submission" date="2015-01" db="EMBL/GenBank/DDBJ databases">
        <title>The Genome Sequence of Rhinocladiella mackenzie CBS 650.93.</title>
        <authorList>
            <consortium name="The Broad Institute Genomics Platform"/>
            <person name="Cuomo C."/>
            <person name="de Hoog S."/>
            <person name="Gorbushina A."/>
            <person name="Stielow B."/>
            <person name="Teixiera M."/>
            <person name="Abouelleil A."/>
            <person name="Chapman S.B."/>
            <person name="Priest M."/>
            <person name="Young S.K."/>
            <person name="Wortman J."/>
            <person name="Nusbaum C."/>
            <person name="Birren B."/>
        </authorList>
    </citation>
    <scope>NUCLEOTIDE SEQUENCE [LARGE SCALE GENOMIC DNA]</scope>
    <source>
        <strain evidence="4 5">CBS 650.93</strain>
    </source>
</reference>
<evidence type="ECO:0000256" key="1">
    <source>
        <dbReference type="SAM" id="MobiDB-lite"/>
    </source>
</evidence>
<gene>
    <name evidence="4" type="ORF">Z518_09943</name>
</gene>
<dbReference type="GeneID" id="25298014"/>
<feature type="compositionally biased region" description="Low complexity" evidence="1">
    <location>
        <begin position="336"/>
        <end position="348"/>
    </location>
</feature>
<proteinExistence type="predicted"/>
<dbReference type="STRING" id="1442369.A0A0D2GRD2"/>
<evidence type="ECO:0000256" key="2">
    <source>
        <dbReference type="SAM" id="Phobius"/>
    </source>
</evidence>
<dbReference type="RefSeq" id="XP_013268014.1">
    <property type="nucleotide sequence ID" value="XM_013412560.1"/>
</dbReference>
<feature type="region of interest" description="Disordered" evidence="1">
    <location>
        <begin position="411"/>
        <end position="448"/>
    </location>
</feature>
<protein>
    <recommendedName>
        <fullName evidence="3">Membrane anchor Opy2 N-terminal domain-containing protein</fullName>
    </recommendedName>
</protein>
<dbReference type="OrthoDB" id="2402916at2759"/>
<dbReference type="VEuPathDB" id="FungiDB:Z518_09943"/>
<feature type="compositionally biased region" description="Polar residues" evidence="1">
    <location>
        <begin position="312"/>
        <end position="323"/>
    </location>
</feature>
<keyword evidence="2" id="KW-0812">Transmembrane</keyword>
<keyword evidence="2" id="KW-0472">Membrane</keyword>
<accession>A0A0D2GRD2</accession>
<evidence type="ECO:0000313" key="4">
    <source>
        <dbReference type="EMBL" id="KIX00878.1"/>
    </source>
</evidence>
<evidence type="ECO:0000259" key="3">
    <source>
        <dbReference type="Pfam" id="PF09463"/>
    </source>
</evidence>
<dbReference type="InterPro" id="IPR018571">
    <property type="entry name" value="Membrane_anchor_Opy2_N"/>
</dbReference>
<feature type="compositionally biased region" description="Low complexity" evidence="1">
    <location>
        <begin position="248"/>
        <end position="261"/>
    </location>
</feature>